<dbReference type="Proteomes" id="UP001364890">
    <property type="component" value="Unassembled WGS sequence"/>
</dbReference>
<reference evidence="1 2" key="1">
    <citation type="submission" date="2024-01" db="EMBL/GenBank/DDBJ databases">
        <title>Seven novel Bacillus-like species.</title>
        <authorList>
            <person name="Liu G."/>
        </authorList>
    </citation>
    <scope>NUCLEOTIDE SEQUENCE [LARGE SCALE GENOMIC DNA]</scope>
    <source>
        <strain evidence="1 2">FJAT-51614</strain>
    </source>
</reference>
<accession>A0ABU8F641</accession>
<comment type="caution">
    <text evidence="1">The sequence shown here is derived from an EMBL/GenBank/DDBJ whole genome shotgun (WGS) entry which is preliminary data.</text>
</comment>
<organism evidence="1 2">
    <name type="scientific">Psychrobacillus mangrovi</name>
    <dbReference type="NCBI Taxonomy" id="3117745"/>
    <lineage>
        <taxon>Bacteria</taxon>
        <taxon>Bacillati</taxon>
        <taxon>Bacillota</taxon>
        <taxon>Bacilli</taxon>
        <taxon>Bacillales</taxon>
        <taxon>Bacillaceae</taxon>
        <taxon>Psychrobacillus</taxon>
    </lineage>
</organism>
<evidence type="ECO:0000313" key="2">
    <source>
        <dbReference type="Proteomes" id="UP001364890"/>
    </source>
</evidence>
<dbReference type="RefSeq" id="WP_336498042.1">
    <property type="nucleotide sequence ID" value="NZ_JBAWSY010000009.1"/>
</dbReference>
<protein>
    <submittedName>
        <fullName evidence="1">Uncharacterized protein</fullName>
    </submittedName>
</protein>
<dbReference type="EMBL" id="JBAWSY010000009">
    <property type="protein sequence ID" value="MEI4770481.1"/>
    <property type="molecule type" value="Genomic_DNA"/>
</dbReference>
<evidence type="ECO:0000313" key="1">
    <source>
        <dbReference type="EMBL" id="MEI4770481.1"/>
    </source>
</evidence>
<gene>
    <name evidence="1" type="ORF">WAX74_12625</name>
</gene>
<sequence>MKNEIAQYNADFYKKFEQVDVTDVDDGIKGWLNEDIKIHEYGFSEVNSEEEYQAIKEEIFEVLMER</sequence>
<proteinExistence type="predicted"/>
<keyword evidence="2" id="KW-1185">Reference proteome</keyword>
<name>A0ABU8F641_9BACI</name>